<dbReference type="GO" id="GO:0006400">
    <property type="term" value="P:tRNA modification"/>
    <property type="evidence" value="ECO:0007669"/>
    <property type="project" value="InterPro"/>
</dbReference>
<dbReference type="InterPro" id="IPR036511">
    <property type="entry name" value="TGT-like_sf"/>
</dbReference>
<evidence type="ECO:0000256" key="5">
    <source>
        <dbReference type="ARBA" id="ARBA00022833"/>
    </source>
</evidence>
<feature type="binding site" evidence="6">
    <location>
        <position position="148"/>
    </location>
    <ligand>
        <name>substrate</name>
    </ligand>
</feature>
<feature type="active site" description="Nucleophile" evidence="6">
    <location>
        <position position="276"/>
    </location>
</feature>
<keyword evidence="10" id="KW-1185">Reference proteome</keyword>
<dbReference type="GO" id="GO:0008479">
    <property type="term" value="F:tRNA-guanosine(34) queuine transglycosylase activity"/>
    <property type="evidence" value="ECO:0007669"/>
    <property type="project" value="UniProtKB-UniRule"/>
</dbReference>
<keyword evidence="3 6" id="KW-0819">tRNA processing</keyword>
<evidence type="ECO:0000313" key="8">
    <source>
        <dbReference type="EMBL" id="CAI9918901.1"/>
    </source>
</evidence>
<keyword evidence="6" id="KW-0963">Cytoplasm</keyword>
<feature type="binding site" evidence="6">
    <location>
        <begin position="94"/>
        <end position="98"/>
    </location>
    <ligand>
        <name>substrate</name>
    </ligand>
</feature>
<feature type="active site" description="Proton acceptor" evidence="6">
    <location>
        <position position="94"/>
    </location>
</feature>
<dbReference type="GO" id="GO:0046872">
    <property type="term" value="F:metal ion binding"/>
    <property type="evidence" value="ECO:0007669"/>
    <property type="project" value="UniProtKB-KW"/>
</dbReference>
<dbReference type="PANTHER" id="PTHR43530:SF1">
    <property type="entry name" value="QUEUINE TRNA-RIBOSYLTRANSFERASE CATALYTIC SUBUNIT 1"/>
    <property type="match status" value="1"/>
</dbReference>
<evidence type="ECO:0000313" key="9">
    <source>
        <dbReference type="EMBL" id="CAL6073272.1"/>
    </source>
</evidence>
<gene>
    <name evidence="9" type="ORF">HINF_LOCUS56023</name>
    <name evidence="8" type="ORF">HINF_LOCUS6546</name>
</gene>
<dbReference type="InterPro" id="IPR004803">
    <property type="entry name" value="TGT"/>
</dbReference>
<evidence type="ECO:0000256" key="1">
    <source>
        <dbReference type="ARBA" id="ARBA00022676"/>
    </source>
</evidence>
<dbReference type="Gene3D" id="3.20.20.105">
    <property type="entry name" value="Queuine tRNA-ribosyltransferase-like"/>
    <property type="match status" value="1"/>
</dbReference>
<feature type="binding site" evidence="6">
    <location>
        <position position="314"/>
    </location>
    <ligand>
        <name>Zn(2+)</name>
        <dbReference type="ChEBI" id="CHEBI:29105"/>
    </ligand>
</feature>
<dbReference type="GO" id="GO:0005829">
    <property type="term" value="C:cytosol"/>
    <property type="evidence" value="ECO:0007669"/>
    <property type="project" value="TreeGrafter"/>
</dbReference>
<proteinExistence type="inferred from homology"/>
<evidence type="ECO:0000256" key="2">
    <source>
        <dbReference type="ARBA" id="ARBA00022679"/>
    </source>
</evidence>
<keyword evidence="2 6" id="KW-0808">Transferase</keyword>
<comment type="caution">
    <text evidence="8">The sequence shown here is derived from an EMBL/GenBank/DDBJ whole genome shotgun (WGS) entry which is preliminary data.</text>
</comment>
<feature type="binding site" evidence="6">
    <location>
        <position position="319"/>
    </location>
    <ligand>
        <name>Zn(2+)</name>
        <dbReference type="ChEBI" id="CHEBI:29105"/>
    </ligand>
</feature>
<evidence type="ECO:0000256" key="3">
    <source>
        <dbReference type="ARBA" id="ARBA00022694"/>
    </source>
</evidence>
<evidence type="ECO:0000259" key="7">
    <source>
        <dbReference type="Pfam" id="PF01702"/>
    </source>
</evidence>
<keyword evidence="1 6" id="KW-0328">Glycosyltransferase</keyword>
<evidence type="ECO:0000313" key="10">
    <source>
        <dbReference type="Proteomes" id="UP001642409"/>
    </source>
</evidence>
<dbReference type="Pfam" id="PF01702">
    <property type="entry name" value="TGT"/>
    <property type="match status" value="1"/>
</dbReference>
<protein>
    <recommendedName>
        <fullName evidence="6">Queuine tRNA-ribosyltransferase catalytic subunit 1</fullName>
        <ecNumber evidence="6">2.4.2.64</ecNumber>
    </recommendedName>
    <alternativeName>
        <fullName evidence="6">Guanine insertion enzyme</fullName>
    </alternativeName>
    <alternativeName>
        <fullName evidence="6">tRNA-guanine transglycosylase</fullName>
    </alternativeName>
</protein>
<dbReference type="AlphaFoldDB" id="A0AA86NH19"/>
<dbReference type="EMBL" id="CATOUU010000169">
    <property type="protein sequence ID" value="CAI9918901.1"/>
    <property type="molecule type" value="Genomic_DNA"/>
</dbReference>
<feature type="domain" description="tRNA-guanine(15) transglycosylase-like" evidence="7">
    <location>
        <begin position="17"/>
        <end position="378"/>
    </location>
</feature>
<feature type="binding site" evidence="6">
    <location>
        <position position="194"/>
    </location>
    <ligand>
        <name>substrate</name>
    </ligand>
</feature>
<feature type="binding site" evidence="6">
    <location>
        <position position="226"/>
    </location>
    <ligand>
        <name>substrate</name>
    </ligand>
</feature>
<feature type="region of interest" description="RNA binding" evidence="6">
    <location>
        <begin position="257"/>
        <end position="263"/>
    </location>
</feature>
<feature type="region of interest" description="RNA binding; important for wobble base 34 recognition" evidence="6">
    <location>
        <begin position="281"/>
        <end position="285"/>
    </location>
</feature>
<keyword evidence="4 6" id="KW-0479">Metal-binding</keyword>
<dbReference type="PANTHER" id="PTHR43530">
    <property type="entry name" value="QUEUINE TRNA-RIBOSYLTRANSFERASE CATALYTIC SUBUNIT 1"/>
    <property type="match status" value="1"/>
</dbReference>
<name>A0AA86NH19_9EUKA</name>
<comment type="similarity">
    <text evidence="6">Belongs to the queuine tRNA-ribosyltransferase family.</text>
</comment>
<feature type="binding site" evidence="6">
    <location>
        <position position="316"/>
    </location>
    <ligand>
        <name>Zn(2+)</name>
        <dbReference type="ChEBI" id="CHEBI:29105"/>
    </ligand>
</feature>
<feature type="binding site" evidence="6">
    <location>
        <position position="346"/>
    </location>
    <ligand>
        <name>Zn(2+)</name>
        <dbReference type="ChEBI" id="CHEBI:29105"/>
    </ligand>
</feature>
<comment type="subcellular location">
    <subcellularLocation>
        <location evidence="6">Cytoplasm</location>
    </subcellularLocation>
</comment>
<dbReference type="EMBL" id="CAXDID020000300">
    <property type="protein sequence ID" value="CAL6073272.1"/>
    <property type="molecule type" value="Genomic_DNA"/>
</dbReference>
<evidence type="ECO:0000256" key="4">
    <source>
        <dbReference type="ARBA" id="ARBA00022723"/>
    </source>
</evidence>
<comment type="subunit">
    <text evidence="6">Heterodimer of a catalytic subunit and an accessory subunit.</text>
</comment>
<dbReference type="NCBIfam" id="TIGR00430">
    <property type="entry name" value="Q_tRNA_tgt"/>
    <property type="match status" value="1"/>
</dbReference>
<comment type="cofactor">
    <cofactor evidence="6">
        <name>Zn(2+)</name>
        <dbReference type="ChEBI" id="CHEBI:29105"/>
    </cofactor>
</comment>
<keyword evidence="5 6" id="KW-0862">Zinc</keyword>
<sequence>MPVGPLKFEIQKESTFGRATTVELPHNIIQTPVFMPVGTQGTLKGITTSQIQDLGPKIMLSNTFFLNLRPGTDVLDNFSGLHNFSGIRTNFLTDSGGFQMVSLLDLTEITEQGVEFTSPVDSKRLMLTPEESIRTQQSIGSDVMMALDDVVSAELDPVKDKARIEEATQRTTRWLDRCISAHTSPSQTLFGICQGHLDISPNGFRDQCIQVMRERKDQMGGIAIGGLSGGETKSTFWRVVRHCCVHLPQDKPRYLMGVGYPLDVVVCAALGVDMFDCVYATRTGRFGTAFSYEGEVNLTREAFSSQRGTIVEGCKCETCAKGVSRAYLNCLLKENEATGGVMVSIHNVHFLLQLMRDMRQAIVDGKSEEFVQGFITKWCQGKIPEWVAEAMQSLGMKI</sequence>
<comment type="catalytic activity">
    <reaction evidence="6">
        <text>guanosine(34) in tRNA + queuine = queuosine(34) in tRNA + guanine</text>
        <dbReference type="Rhea" id="RHEA:16633"/>
        <dbReference type="Rhea" id="RHEA-COMP:10341"/>
        <dbReference type="Rhea" id="RHEA-COMP:18571"/>
        <dbReference type="ChEBI" id="CHEBI:16235"/>
        <dbReference type="ChEBI" id="CHEBI:17433"/>
        <dbReference type="ChEBI" id="CHEBI:74269"/>
        <dbReference type="ChEBI" id="CHEBI:194431"/>
        <dbReference type="EC" id="2.4.2.64"/>
    </reaction>
</comment>
<accession>A0AA86NH19</accession>
<organism evidence="8">
    <name type="scientific">Hexamita inflata</name>
    <dbReference type="NCBI Taxonomy" id="28002"/>
    <lineage>
        <taxon>Eukaryota</taxon>
        <taxon>Metamonada</taxon>
        <taxon>Diplomonadida</taxon>
        <taxon>Hexamitidae</taxon>
        <taxon>Hexamitinae</taxon>
        <taxon>Hexamita</taxon>
    </lineage>
</organism>
<reference evidence="9 10" key="2">
    <citation type="submission" date="2024-07" db="EMBL/GenBank/DDBJ databases">
        <authorList>
            <person name="Akdeniz Z."/>
        </authorList>
    </citation>
    <scope>NUCLEOTIDE SEQUENCE [LARGE SCALE GENOMIC DNA]</scope>
</reference>
<evidence type="ECO:0000256" key="6">
    <source>
        <dbReference type="HAMAP-Rule" id="MF_03218"/>
    </source>
</evidence>
<comment type="function">
    <text evidence="6">Catalytic subunit of the queuine tRNA-ribosyltransferase (TGT) that catalyzes the base-exchange of a guanine (G) residue with queuine (Q) at position 34 (anticodon wobble position) in tRNAs with GU(N) anticodons (tRNA-Asp, -Asn, -His and -Tyr), resulting in the hypermodified nucleoside queuosine (7-(((4,5-cis-dihydroxy-2-cyclopenten-1-yl)amino)methyl)-7-deazaguanosine). Catalysis occurs through a double-displacement mechanism. The nucleophile active site attacks the C1' of nucleotide 34 to detach the guanine base from the RNA, forming a covalent enzyme-RNA intermediate. The proton acceptor active site deprotonates the incoming queuine, allowing a nucleophilic attack on the C1' of the ribose to form the product.</text>
</comment>
<dbReference type="NCBIfam" id="TIGR00449">
    <property type="entry name" value="tgt_general"/>
    <property type="match status" value="1"/>
</dbReference>
<dbReference type="HAMAP" id="MF_00168">
    <property type="entry name" value="Q_tRNA_Tgt"/>
    <property type="match status" value="1"/>
</dbReference>
<dbReference type="SUPFAM" id="SSF51713">
    <property type="entry name" value="tRNA-guanine transglycosylase"/>
    <property type="match status" value="1"/>
</dbReference>
<dbReference type="InterPro" id="IPR002616">
    <property type="entry name" value="tRNA_ribo_trans-like"/>
</dbReference>
<dbReference type="EC" id="2.4.2.64" evidence="6"/>
<reference evidence="8" key="1">
    <citation type="submission" date="2023-06" db="EMBL/GenBank/DDBJ databases">
        <authorList>
            <person name="Kurt Z."/>
        </authorList>
    </citation>
    <scope>NUCLEOTIDE SEQUENCE</scope>
</reference>
<dbReference type="Proteomes" id="UP001642409">
    <property type="component" value="Unassembled WGS sequence"/>
</dbReference>